<dbReference type="InterPro" id="IPR018170">
    <property type="entry name" value="Aldo/ket_reductase_CS"/>
</dbReference>
<evidence type="ECO:0000256" key="1">
    <source>
        <dbReference type="ARBA" id="ARBA00007905"/>
    </source>
</evidence>
<proteinExistence type="inferred from homology"/>
<gene>
    <name evidence="5" type="ORF">QP027_02900</name>
</gene>
<evidence type="ECO:0000313" key="6">
    <source>
        <dbReference type="Proteomes" id="UP001225598"/>
    </source>
</evidence>
<dbReference type="SUPFAM" id="SSF51430">
    <property type="entry name" value="NAD(P)-linked oxidoreductase"/>
    <property type="match status" value="1"/>
</dbReference>
<organism evidence="5 6">
    <name type="scientific">Corynebacterium breve</name>
    <dbReference type="NCBI Taxonomy" id="3049799"/>
    <lineage>
        <taxon>Bacteria</taxon>
        <taxon>Bacillati</taxon>
        <taxon>Actinomycetota</taxon>
        <taxon>Actinomycetes</taxon>
        <taxon>Mycobacteriales</taxon>
        <taxon>Corynebacteriaceae</taxon>
        <taxon>Corynebacterium</taxon>
    </lineage>
</organism>
<dbReference type="InterPro" id="IPR020471">
    <property type="entry name" value="AKR"/>
</dbReference>
<dbReference type="PANTHER" id="PTHR43827">
    <property type="entry name" value="2,5-DIKETO-D-GLUCONIC ACID REDUCTASE"/>
    <property type="match status" value="1"/>
</dbReference>
<dbReference type="CDD" id="cd19071">
    <property type="entry name" value="AKR_AKR1-5-like"/>
    <property type="match status" value="1"/>
</dbReference>
<evidence type="ECO:0000313" key="5">
    <source>
        <dbReference type="EMBL" id="WIM68996.1"/>
    </source>
</evidence>
<dbReference type="PIRSF" id="PIRSF000097">
    <property type="entry name" value="AKR"/>
    <property type="match status" value="1"/>
</dbReference>
<feature type="domain" description="NADP-dependent oxidoreductase" evidence="4">
    <location>
        <begin position="29"/>
        <end position="266"/>
    </location>
</feature>
<dbReference type="InterPro" id="IPR023210">
    <property type="entry name" value="NADP_OxRdtase_dom"/>
</dbReference>
<reference evidence="5 6" key="1">
    <citation type="submission" date="2023-05" db="EMBL/GenBank/DDBJ databases">
        <title>Corynebacterium suedekumii sp. nov. and Corynebacterium breve sp. nov. isolated from raw cow's milk.</title>
        <authorList>
            <person name="Baer M.K."/>
            <person name="Mehl L."/>
            <person name="Hellmuth R."/>
            <person name="Marke G."/>
            <person name="Lipski A."/>
        </authorList>
    </citation>
    <scope>NUCLEOTIDE SEQUENCE [LARGE SCALE GENOMIC DNA]</scope>
    <source>
        <strain evidence="5 6">R4</strain>
    </source>
</reference>
<protein>
    <submittedName>
        <fullName evidence="5">Aldo/keto reductase</fullName>
    </submittedName>
</protein>
<dbReference type="Gene3D" id="3.20.20.100">
    <property type="entry name" value="NADP-dependent oxidoreductase domain"/>
    <property type="match status" value="1"/>
</dbReference>
<dbReference type="Pfam" id="PF00248">
    <property type="entry name" value="Aldo_ket_red"/>
    <property type="match status" value="1"/>
</dbReference>
<comment type="similarity">
    <text evidence="1">Belongs to the aldo/keto reductase family.</text>
</comment>
<dbReference type="Proteomes" id="UP001225598">
    <property type="component" value="Chromosome"/>
</dbReference>
<keyword evidence="3" id="KW-0560">Oxidoreductase</keyword>
<accession>A0ABY8VH56</accession>
<dbReference type="RefSeq" id="WP_284826895.1">
    <property type="nucleotide sequence ID" value="NZ_CP126969.1"/>
</dbReference>
<name>A0ABY8VH56_9CORY</name>
<dbReference type="PROSITE" id="PS00798">
    <property type="entry name" value="ALDOKETO_REDUCTASE_1"/>
    <property type="match status" value="1"/>
</dbReference>
<sequence length="286" mass="32161">MEGMTDFDMPTLPLIDGYDLPQLGLGVYKLDPGETERVVRAAIELGYRHIDTASFYDNEEGVGRAINDAIKAGDVTREELFITTKLWNSDQGNVFEAYQSSLSKLDLEFIDLYMIHWPWPERGLFVESFEQMARLQGMGQLQSLGVANFYEEVLDELIEKSGITPVVNQIELHVGFTQDELRKYHDSKKIVTEAWAPLARGTMLNNPDVKAIAAKYEKTSAQVLLRFLLQLGISVIPKTGSVERLEENLGALSFRLSRDDMQVLASVQGERLSNDPREFPGPVTSL</sequence>
<keyword evidence="2" id="KW-0521">NADP</keyword>
<evidence type="ECO:0000256" key="3">
    <source>
        <dbReference type="ARBA" id="ARBA00023002"/>
    </source>
</evidence>
<keyword evidence="6" id="KW-1185">Reference proteome</keyword>
<dbReference type="PANTHER" id="PTHR43827:SF3">
    <property type="entry name" value="NADP-DEPENDENT OXIDOREDUCTASE DOMAIN-CONTAINING PROTEIN"/>
    <property type="match status" value="1"/>
</dbReference>
<evidence type="ECO:0000259" key="4">
    <source>
        <dbReference type="Pfam" id="PF00248"/>
    </source>
</evidence>
<dbReference type="EMBL" id="CP126969">
    <property type="protein sequence ID" value="WIM68996.1"/>
    <property type="molecule type" value="Genomic_DNA"/>
</dbReference>
<evidence type="ECO:0000256" key="2">
    <source>
        <dbReference type="ARBA" id="ARBA00022857"/>
    </source>
</evidence>
<dbReference type="PRINTS" id="PR00069">
    <property type="entry name" value="ALDKETRDTASE"/>
</dbReference>
<dbReference type="InterPro" id="IPR036812">
    <property type="entry name" value="NAD(P)_OxRdtase_dom_sf"/>
</dbReference>